<evidence type="ECO:0000256" key="1">
    <source>
        <dbReference type="ARBA" id="ARBA00004618"/>
    </source>
</evidence>
<comment type="caution">
    <text evidence="6">The sequence shown here is derived from an EMBL/GenBank/DDBJ whole genome shotgun (WGS) entry which is preliminary data.</text>
</comment>
<keyword evidence="6" id="KW-0969">Cilium</keyword>
<dbReference type="AlphaFoldDB" id="A0A202EAK9"/>
<dbReference type="GO" id="GO:0097589">
    <property type="term" value="C:archaeal-type flagellum"/>
    <property type="evidence" value="ECO:0007669"/>
    <property type="project" value="UniProtKB-SubCell"/>
</dbReference>
<gene>
    <name evidence="6" type="ORF">B2G88_11635</name>
</gene>
<evidence type="ECO:0000256" key="2">
    <source>
        <dbReference type="ARBA" id="ARBA00010256"/>
    </source>
</evidence>
<keyword evidence="7" id="KW-1185">Reference proteome</keyword>
<reference evidence="6 7" key="1">
    <citation type="submission" date="2017-02" db="EMBL/GenBank/DDBJ databases">
        <title>Natronthermophilus aegyptiacus gen. nov.,sp. nov., an aerobic, extremely halophilic alkalithermophilic archaeon isolated from the athalassohaline Wadi An Natrun, Egypt.</title>
        <authorList>
            <person name="Zhao B."/>
        </authorList>
    </citation>
    <scope>NUCLEOTIDE SEQUENCE [LARGE SCALE GENOMIC DNA]</scope>
    <source>
        <strain evidence="6 7">CGMCC 1.3597</strain>
    </source>
</reference>
<dbReference type="InterPro" id="IPR013373">
    <property type="entry name" value="Flagellin/pilin_N_arc"/>
</dbReference>
<keyword evidence="6" id="KW-0966">Cell projection</keyword>
<protein>
    <recommendedName>
        <fullName evidence="4">Flagellin</fullName>
    </recommendedName>
</protein>
<dbReference type="Proteomes" id="UP000196084">
    <property type="component" value="Unassembled WGS sequence"/>
</dbReference>
<evidence type="ECO:0000256" key="4">
    <source>
        <dbReference type="RuleBase" id="RU361282"/>
    </source>
</evidence>
<dbReference type="PANTHER" id="PTHR35903:SF1">
    <property type="entry name" value="FLAGELLIN B1"/>
    <property type="match status" value="1"/>
</dbReference>
<evidence type="ECO:0000313" key="7">
    <source>
        <dbReference type="Proteomes" id="UP000196084"/>
    </source>
</evidence>
<keyword evidence="3 4" id="KW-0974">Archaeal flagellum</keyword>
<keyword evidence="6" id="KW-0282">Flagellum</keyword>
<dbReference type="GO" id="GO:0097588">
    <property type="term" value="P:archaeal or bacterial-type flagellum-dependent cell motility"/>
    <property type="evidence" value="ECO:0007669"/>
    <property type="project" value="InterPro"/>
</dbReference>
<feature type="transmembrane region" description="Helical" evidence="5">
    <location>
        <begin position="12"/>
        <end position="37"/>
    </location>
</feature>
<dbReference type="GO" id="GO:0005198">
    <property type="term" value="F:structural molecule activity"/>
    <property type="evidence" value="ECO:0007669"/>
    <property type="project" value="InterPro"/>
</dbReference>
<dbReference type="InterPro" id="IPR002774">
    <property type="entry name" value="Flagellin_arc-type"/>
</dbReference>
<dbReference type="RefSeq" id="WP_054862679.1">
    <property type="nucleotide sequence ID" value="NZ_MWPH01000002.1"/>
</dbReference>
<dbReference type="Pfam" id="PF01917">
    <property type="entry name" value="Flagellin_arch-type"/>
    <property type="match status" value="1"/>
</dbReference>
<accession>A0A202EAK9</accession>
<comment type="function">
    <text evidence="4">Flagellin is the subunit protein which polymerizes to form the filaments of archaeal flagella.</text>
</comment>
<comment type="subcellular location">
    <subcellularLocation>
        <location evidence="1 4">Archaeal flagellum</location>
    </subcellularLocation>
</comment>
<comment type="similarity">
    <text evidence="2 4">Belongs to the archaeal flagellin family.</text>
</comment>
<dbReference type="PANTHER" id="PTHR35903">
    <property type="entry name" value="FLAGELLIN B1"/>
    <property type="match status" value="1"/>
</dbReference>
<name>A0A202EAK9_9EURY</name>
<evidence type="ECO:0000313" key="6">
    <source>
        <dbReference type="EMBL" id="OVE85000.1"/>
    </source>
</evidence>
<sequence>MFERVTDEEERGQVGIGTLIVFIAMVLVAAIAAGVLINTAGLLQSQAEATGQESTAQVSNVVQIDSATGDVTDWVNEDDIEEFTDVTVDFTDSQDDITEAEVTIGGEDYGTISGLETGDEVSADFTNGSTVEVTVTDTTDGDGTTYNHDETATLEIGVTDTDNVEIQISPDSDDDPELAASGTGVEEFDEDHYTSEHAVTSASLMVSLGPGSDPVDLKAATFEYVGDNTERGTADELTDLEIYELENGASYADDPEFDAILESDTQLEIRLDLEGDDDFSVLQSGENAEFLITTADGSQTVELLMAPSTLTESSAVTL</sequence>
<proteinExistence type="inferred from homology"/>
<keyword evidence="5" id="KW-0812">Transmembrane</keyword>
<evidence type="ECO:0000256" key="3">
    <source>
        <dbReference type="ARBA" id="ARBA00022440"/>
    </source>
</evidence>
<evidence type="ECO:0000256" key="5">
    <source>
        <dbReference type="SAM" id="Phobius"/>
    </source>
</evidence>
<keyword evidence="5" id="KW-0472">Membrane</keyword>
<dbReference type="NCBIfam" id="TIGR02537">
    <property type="entry name" value="arch_flag_Nterm"/>
    <property type="match status" value="1"/>
</dbReference>
<dbReference type="OrthoDB" id="102632at2157"/>
<dbReference type="EMBL" id="MWPH01000002">
    <property type="protein sequence ID" value="OVE85000.1"/>
    <property type="molecule type" value="Genomic_DNA"/>
</dbReference>
<organism evidence="6 7">
    <name type="scientific">Natronolimnobius baerhuensis</name>
    <dbReference type="NCBI Taxonomy" id="253108"/>
    <lineage>
        <taxon>Archaea</taxon>
        <taxon>Methanobacteriati</taxon>
        <taxon>Methanobacteriota</taxon>
        <taxon>Stenosarchaea group</taxon>
        <taxon>Halobacteria</taxon>
        <taxon>Halobacteriales</taxon>
        <taxon>Natrialbaceae</taxon>
        <taxon>Natronolimnobius</taxon>
    </lineage>
</organism>
<keyword evidence="5" id="KW-1133">Transmembrane helix</keyword>